<reference evidence="1" key="1">
    <citation type="submission" date="2023-03" db="EMBL/GenBank/DDBJ databases">
        <authorList>
            <person name="Julca I."/>
        </authorList>
    </citation>
    <scope>NUCLEOTIDE SEQUENCE</scope>
</reference>
<gene>
    <name evidence="1" type="ORF">OLC1_LOCUS6524</name>
</gene>
<name>A0AAV1CIW0_OLDCO</name>
<dbReference type="EMBL" id="OX459119">
    <property type="protein sequence ID" value="CAI9095591.1"/>
    <property type="molecule type" value="Genomic_DNA"/>
</dbReference>
<evidence type="ECO:0000313" key="2">
    <source>
        <dbReference type="Proteomes" id="UP001161247"/>
    </source>
</evidence>
<dbReference type="AlphaFoldDB" id="A0AAV1CIW0"/>
<proteinExistence type="predicted"/>
<dbReference type="Proteomes" id="UP001161247">
    <property type="component" value="Chromosome 2"/>
</dbReference>
<sequence>MGAVLLRWFYRKVGPGKARGRRVAEVDQDHGVKVMAHHRRCVATTQVDRGNVEYVFYMFRCTTSLAKKFENIFSRVASLRTMPKARSEGKKKFDEGYILIVGKRKGSPRRRSDKLK</sequence>
<protein>
    <submittedName>
        <fullName evidence="1">OLC1v1031579C1</fullName>
    </submittedName>
</protein>
<accession>A0AAV1CIW0</accession>
<keyword evidence="2" id="KW-1185">Reference proteome</keyword>
<evidence type="ECO:0000313" key="1">
    <source>
        <dbReference type="EMBL" id="CAI9095591.1"/>
    </source>
</evidence>
<organism evidence="1 2">
    <name type="scientific">Oldenlandia corymbosa var. corymbosa</name>
    <dbReference type="NCBI Taxonomy" id="529605"/>
    <lineage>
        <taxon>Eukaryota</taxon>
        <taxon>Viridiplantae</taxon>
        <taxon>Streptophyta</taxon>
        <taxon>Embryophyta</taxon>
        <taxon>Tracheophyta</taxon>
        <taxon>Spermatophyta</taxon>
        <taxon>Magnoliopsida</taxon>
        <taxon>eudicotyledons</taxon>
        <taxon>Gunneridae</taxon>
        <taxon>Pentapetalae</taxon>
        <taxon>asterids</taxon>
        <taxon>lamiids</taxon>
        <taxon>Gentianales</taxon>
        <taxon>Rubiaceae</taxon>
        <taxon>Rubioideae</taxon>
        <taxon>Spermacoceae</taxon>
        <taxon>Hedyotis-Oldenlandia complex</taxon>
        <taxon>Oldenlandia</taxon>
    </lineage>
</organism>